<dbReference type="Pfam" id="PF16123">
    <property type="entry name" value="HAGH_C"/>
    <property type="match status" value="1"/>
</dbReference>
<dbReference type="HAMAP" id="MF_01374">
    <property type="entry name" value="Glyoxalase_2"/>
    <property type="match status" value="1"/>
</dbReference>
<name>A0A379DCL8_9FIRM</name>
<comment type="pathway">
    <text evidence="2 7">Secondary metabolite metabolism; methylglyoxal degradation; (R)-lactate from methylglyoxal: step 2/2.</text>
</comment>
<dbReference type="AlphaFoldDB" id="A0A379DCL8"/>
<dbReference type="Proteomes" id="UP000254777">
    <property type="component" value="Unassembled WGS sequence"/>
</dbReference>
<accession>A0A379DCL8</accession>
<dbReference type="Gene3D" id="3.60.15.10">
    <property type="entry name" value="Ribonuclease Z/Hydroxyacylglutathione hydrolase-like"/>
    <property type="match status" value="1"/>
</dbReference>
<dbReference type="PANTHER" id="PTHR43705:SF1">
    <property type="entry name" value="HYDROXYACYLGLUTATHIONE HYDROLASE GLOB"/>
    <property type="match status" value="1"/>
</dbReference>
<dbReference type="Pfam" id="PF00753">
    <property type="entry name" value="Lactamase_B"/>
    <property type="match status" value="1"/>
</dbReference>
<proteinExistence type="inferred from homology"/>
<comment type="subunit">
    <text evidence="7">Monomer.</text>
</comment>
<dbReference type="InterPro" id="IPR032282">
    <property type="entry name" value="HAGH_C"/>
</dbReference>
<dbReference type="GO" id="GO:0004416">
    <property type="term" value="F:hydroxyacylglutathione hydrolase activity"/>
    <property type="evidence" value="ECO:0007669"/>
    <property type="project" value="UniProtKB-UniRule"/>
</dbReference>
<feature type="binding site" evidence="7">
    <location>
        <position position="107"/>
    </location>
    <ligand>
        <name>Zn(2+)</name>
        <dbReference type="ChEBI" id="CHEBI:29105"/>
        <label>1</label>
    </ligand>
</feature>
<feature type="binding site" evidence="7">
    <location>
        <position position="57"/>
    </location>
    <ligand>
        <name>Zn(2+)</name>
        <dbReference type="ChEBI" id="CHEBI:29105"/>
        <label>2</label>
    </ligand>
</feature>
<keyword evidence="5 7" id="KW-0378">Hydrolase</keyword>
<dbReference type="InterPro" id="IPR017782">
    <property type="entry name" value="Hydroxyacylglutathione_Hdrlase"/>
</dbReference>
<dbReference type="RefSeq" id="WP_004820173.1">
    <property type="nucleotide sequence ID" value="NZ_UGTH01000001.1"/>
</dbReference>
<dbReference type="SMART" id="SM00849">
    <property type="entry name" value="Lactamase_B"/>
    <property type="match status" value="1"/>
</dbReference>
<feature type="binding site" evidence="7">
    <location>
        <position position="52"/>
    </location>
    <ligand>
        <name>Zn(2+)</name>
        <dbReference type="ChEBI" id="CHEBI:29105"/>
        <label>1</label>
    </ligand>
</feature>
<organism evidence="9 10">
    <name type="scientific">Peptoniphilus indolicus</name>
    <dbReference type="NCBI Taxonomy" id="33030"/>
    <lineage>
        <taxon>Bacteria</taxon>
        <taxon>Bacillati</taxon>
        <taxon>Bacillota</taxon>
        <taxon>Tissierellia</taxon>
        <taxon>Tissierellales</taxon>
        <taxon>Peptoniphilaceae</taxon>
        <taxon>Peptoniphilus</taxon>
    </lineage>
</organism>
<dbReference type="NCBIfam" id="TIGR03413">
    <property type="entry name" value="GSH_gloB"/>
    <property type="match status" value="1"/>
</dbReference>
<evidence type="ECO:0000313" key="9">
    <source>
        <dbReference type="EMBL" id="SUB75305.1"/>
    </source>
</evidence>
<evidence type="ECO:0000313" key="10">
    <source>
        <dbReference type="Proteomes" id="UP000254777"/>
    </source>
</evidence>
<evidence type="ECO:0000256" key="3">
    <source>
        <dbReference type="ARBA" id="ARBA00006759"/>
    </source>
</evidence>
<sequence length="231" mass="26056">MKIIPIRAFEDNYIWTLIKGNNAVVVDPGEAEPVLKYKKENELNLVGILLTHKHSDHVGGVRTLKNKFDLKVYGPKEIENLADIVVRDGDIFEILDEKVEVIKTSGHTEEHVSYLIENNLFCGDALFLAGCGRVFTGDYEAQYNTIQKFKELNGDTKVFAAHEYSKTNLKFADSVMPSEAVSSAMKLVETLEKEGRPSLPSTIGMELDINPFMKAGSFEEFKKYRDIRDGF</sequence>
<evidence type="ECO:0000256" key="4">
    <source>
        <dbReference type="ARBA" id="ARBA00022723"/>
    </source>
</evidence>
<feature type="binding site" evidence="7">
    <location>
        <position position="124"/>
    </location>
    <ligand>
        <name>Zn(2+)</name>
        <dbReference type="ChEBI" id="CHEBI:29105"/>
        <label>1</label>
    </ligand>
</feature>
<evidence type="ECO:0000259" key="8">
    <source>
        <dbReference type="SMART" id="SM00849"/>
    </source>
</evidence>
<dbReference type="EC" id="3.1.2.6" evidence="7"/>
<dbReference type="GO" id="GO:0019243">
    <property type="term" value="P:methylglyoxal catabolic process to D-lactate via S-lactoyl-glutathione"/>
    <property type="evidence" value="ECO:0007669"/>
    <property type="project" value="UniProtKB-UniRule"/>
</dbReference>
<dbReference type="EMBL" id="UGTH01000001">
    <property type="protein sequence ID" value="SUB75305.1"/>
    <property type="molecule type" value="Genomic_DNA"/>
</dbReference>
<evidence type="ECO:0000256" key="1">
    <source>
        <dbReference type="ARBA" id="ARBA00001623"/>
    </source>
</evidence>
<dbReference type="InterPro" id="IPR001279">
    <property type="entry name" value="Metallo-B-lactamas"/>
</dbReference>
<comment type="similarity">
    <text evidence="3 7">Belongs to the metallo-beta-lactamase superfamily. Glyoxalase II family.</text>
</comment>
<dbReference type="InterPro" id="IPR035680">
    <property type="entry name" value="Clx_II_MBL"/>
</dbReference>
<dbReference type="InterPro" id="IPR050110">
    <property type="entry name" value="Glyoxalase_II_hydrolase"/>
</dbReference>
<keyword evidence="4 7" id="KW-0479">Metal-binding</keyword>
<dbReference type="InterPro" id="IPR036866">
    <property type="entry name" value="RibonucZ/Hydroxyglut_hydro"/>
</dbReference>
<evidence type="ECO:0000256" key="7">
    <source>
        <dbReference type="HAMAP-Rule" id="MF_01374"/>
    </source>
</evidence>
<protein>
    <recommendedName>
        <fullName evidence="7">Hydroxyacylglutathione hydrolase</fullName>
        <ecNumber evidence="7">3.1.2.6</ecNumber>
    </recommendedName>
    <alternativeName>
        <fullName evidence="7">Glyoxalase II</fullName>
        <shortName evidence="7">Glx II</shortName>
    </alternativeName>
</protein>
<dbReference type="SUPFAM" id="SSF56281">
    <property type="entry name" value="Metallo-hydrolase/oxidoreductase"/>
    <property type="match status" value="1"/>
</dbReference>
<reference evidence="9 10" key="1">
    <citation type="submission" date="2018-06" db="EMBL/GenBank/DDBJ databases">
        <authorList>
            <consortium name="Pathogen Informatics"/>
            <person name="Doyle S."/>
        </authorList>
    </citation>
    <scope>NUCLEOTIDE SEQUENCE [LARGE SCALE GENOMIC DNA]</scope>
    <source>
        <strain evidence="9 10">NCTC11088</strain>
    </source>
</reference>
<evidence type="ECO:0000256" key="6">
    <source>
        <dbReference type="ARBA" id="ARBA00022833"/>
    </source>
</evidence>
<evidence type="ECO:0000256" key="5">
    <source>
        <dbReference type="ARBA" id="ARBA00022801"/>
    </source>
</evidence>
<dbReference type="PANTHER" id="PTHR43705">
    <property type="entry name" value="HYDROXYACYLGLUTATHIONE HYDROLASE"/>
    <property type="match status" value="1"/>
</dbReference>
<keyword evidence="6 7" id="KW-0862">Zinc</keyword>
<feature type="binding site" evidence="7">
    <location>
        <position position="56"/>
    </location>
    <ligand>
        <name>Zn(2+)</name>
        <dbReference type="ChEBI" id="CHEBI:29105"/>
        <label>2</label>
    </ligand>
</feature>
<comment type="cofactor">
    <cofactor evidence="7">
        <name>Zn(2+)</name>
        <dbReference type="ChEBI" id="CHEBI:29105"/>
    </cofactor>
    <text evidence="7">Binds 2 Zn(2+) ions per subunit.</text>
</comment>
<comment type="function">
    <text evidence="7">Thiolesterase that catalyzes the hydrolysis of S-D-lactoyl-glutathione to form glutathione and D-lactic acid.</text>
</comment>
<dbReference type="CDD" id="cd07723">
    <property type="entry name" value="hydroxyacylglutathione_hydrolase_MBL-fold"/>
    <property type="match status" value="1"/>
</dbReference>
<evidence type="ECO:0000256" key="2">
    <source>
        <dbReference type="ARBA" id="ARBA00004963"/>
    </source>
</evidence>
<dbReference type="UniPathway" id="UPA00619">
    <property type="reaction ID" value="UER00676"/>
</dbReference>
<feature type="domain" description="Metallo-beta-lactamase" evidence="8">
    <location>
        <begin position="12"/>
        <end position="162"/>
    </location>
</feature>
<feature type="binding site" evidence="7">
    <location>
        <position position="162"/>
    </location>
    <ligand>
        <name>Zn(2+)</name>
        <dbReference type="ChEBI" id="CHEBI:29105"/>
        <label>2</label>
    </ligand>
</feature>
<gene>
    <name evidence="7 9" type="primary">gloB</name>
    <name evidence="9" type="ORF">NCTC11088_01094</name>
</gene>
<feature type="binding site" evidence="7">
    <location>
        <position position="124"/>
    </location>
    <ligand>
        <name>Zn(2+)</name>
        <dbReference type="ChEBI" id="CHEBI:29105"/>
        <label>2</label>
    </ligand>
</feature>
<feature type="binding site" evidence="7">
    <location>
        <position position="54"/>
    </location>
    <ligand>
        <name>Zn(2+)</name>
        <dbReference type="ChEBI" id="CHEBI:29105"/>
        <label>1</label>
    </ligand>
</feature>
<comment type="catalytic activity">
    <reaction evidence="1 7">
        <text>an S-(2-hydroxyacyl)glutathione + H2O = a 2-hydroxy carboxylate + glutathione + H(+)</text>
        <dbReference type="Rhea" id="RHEA:21864"/>
        <dbReference type="ChEBI" id="CHEBI:15377"/>
        <dbReference type="ChEBI" id="CHEBI:15378"/>
        <dbReference type="ChEBI" id="CHEBI:57925"/>
        <dbReference type="ChEBI" id="CHEBI:58896"/>
        <dbReference type="ChEBI" id="CHEBI:71261"/>
        <dbReference type="EC" id="3.1.2.6"/>
    </reaction>
</comment>
<dbReference type="GO" id="GO:0046872">
    <property type="term" value="F:metal ion binding"/>
    <property type="evidence" value="ECO:0007669"/>
    <property type="project" value="UniProtKB-KW"/>
</dbReference>